<dbReference type="Proteomes" id="UP000019760">
    <property type="component" value="Unassembled WGS sequence"/>
</dbReference>
<organism evidence="1 2">
    <name type="scientific">Acidomonas methanolica NBRC 104435</name>
    <dbReference type="NCBI Taxonomy" id="1231351"/>
    <lineage>
        <taxon>Bacteria</taxon>
        <taxon>Pseudomonadati</taxon>
        <taxon>Pseudomonadota</taxon>
        <taxon>Alphaproteobacteria</taxon>
        <taxon>Acetobacterales</taxon>
        <taxon>Acetobacteraceae</taxon>
        <taxon>Acidomonas</taxon>
    </lineage>
</organism>
<comment type="caution">
    <text evidence="1">The sequence shown here is derived from an EMBL/GenBank/DDBJ whole genome shotgun (WGS) entry which is preliminary data.</text>
</comment>
<evidence type="ECO:0000313" key="2">
    <source>
        <dbReference type="Proteomes" id="UP000019760"/>
    </source>
</evidence>
<evidence type="ECO:0000313" key="1">
    <source>
        <dbReference type="EMBL" id="GAJ29389.1"/>
    </source>
</evidence>
<dbReference type="RefSeq" id="WP_042059183.1">
    <property type="nucleotide sequence ID" value="NZ_BAND01000060.1"/>
</dbReference>
<name>A0A023D5N7_ACIMT</name>
<dbReference type="AlphaFoldDB" id="A0A023D5N7"/>
<reference evidence="1 2" key="2">
    <citation type="journal article" date="2014" name="FEMS Microbiol. Lett.">
        <title>Draft genomic DNA sequence of the facultatively methylotrophic bacterium Acidomonas methanolica type strain MB58.</title>
        <authorList>
            <person name="Higashiura N."/>
            <person name="Hadano H."/>
            <person name="Hirakawa H."/>
            <person name="Matsutani M."/>
            <person name="Takabe S."/>
            <person name="Matsushita K."/>
            <person name="Azuma Y."/>
        </authorList>
    </citation>
    <scope>NUCLEOTIDE SEQUENCE [LARGE SCALE GENOMIC DNA]</scope>
    <source>
        <strain evidence="1 2">MB58</strain>
    </source>
</reference>
<dbReference type="InterPro" id="IPR016155">
    <property type="entry name" value="Mopterin_synth/thiamin_S_b"/>
</dbReference>
<dbReference type="EMBL" id="BAND01000060">
    <property type="protein sequence ID" value="GAJ29389.1"/>
    <property type="molecule type" value="Genomic_DNA"/>
</dbReference>
<dbReference type="InterPro" id="IPR012675">
    <property type="entry name" value="Beta-grasp_dom_sf"/>
</dbReference>
<dbReference type="OrthoDB" id="197113at2"/>
<dbReference type="SUPFAM" id="SSF54285">
    <property type="entry name" value="MoaD/ThiS"/>
    <property type="match status" value="1"/>
</dbReference>
<dbReference type="Pfam" id="PF02597">
    <property type="entry name" value="ThiS"/>
    <property type="match status" value="1"/>
</dbReference>
<dbReference type="InterPro" id="IPR003749">
    <property type="entry name" value="ThiS/MoaD-like"/>
</dbReference>
<gene>
    <name evidence="1" type="ORF">Amme_060_025</name>
</gene>
<proteinExistence type="predicted"/>
<keyword evidence="2" id="KW-1185">Reference proteome</keyword>
<sequence length="65" mass="6915">MEILVNDERRDVRSGVLADVLAELGFGSARIATAVDGAFVPASARENFRLEPGCRLEIVAPMQGG</sequence>
<dbReference type="CDD" id="cd00565">
    <property type="entry name" value="Ubl_ThiS"/>
    <property type="match status" value="1"/>
</dbReference>
<dbReference type="InterPro" id="IPR010035">
    <property type="entry name" value="Thi_S"/>
</dbReference>
<accession>A0A023D5N7</accession>
<dbReference type="NCBIfam" id="TIGR01683">
    <property type="entry name" value="thiS"/>
    <property type="match status" value="1"/>
</dbReference>
<protein>
    <submittedName>
        <fullName evidence="1">Thiamine biosynthesis protein ThiS</fullName>
    </submittedName>
</protein>
<reference evidence="2" key="1">
    <citation type="journal article" date="2014" name="FEMS Microbiol. Lett.">
        <title>Draft Genomic DNA Sequence of the Facultatively Methylotrophic Bacterium Acidomonas methanolica type strain MB58.</title>
        <authorList>
            <person name="Higashiura N."/>
            <person name="Hadano H."/>
            <person name="Hirakawa H."/>
            <person name="Matsutani M."/>
            <person name="Takabe S."/>
            <person name="Matsushita K."/>
            <person name="Azuma Y."/>
        </authorList>
    </citation>
    <scope>NUCLEOTIDE SEQUENCE [LARGE SCALE GENOMIC DNA]</scope>
    <source>
        <strain evidence="2">MB58</strain>
    </source>
</reference>
<dbReference type="Gene3D" id="3.10.20.30">
    <property type="match status" value="1"/>
</dbReference>